<dbReference type="AlphaFoldDB" id="A0A3T0MY28"/>
<dbReference type="OrthoDB" id="8100551at2"/>
<accession>A0A3T0MY28</accession>
<name>A0A3T0MY28_9RHOB</name>
<dbReference type="RefSeq" id="WP_127747101.1">
    <property type="nucleotide sequence ID" value="NZ_CP033219.1"/>
</dbReference>
<organism evidence="1 2">
    <name type="scientific">Parasedimentitalea marina</name>
    <dbReference type="NCBI Taxonomy" id="2483033"/>
    <lineage>
        <taxon>Bacteria</taxon>
        <taxon>Pseudomonadati</taxon>
        <taxon>Pseudomonadota</taxon>
        <taxon>Alphaproteobacteria</taxon>
        <taxon>Rhodobacterales</taxon>
        <taxon>Paracoccaceae</taxon>
        <taxon>Parasedimentitalea</taxon>
    </lineage>
</organism>
<evidence type="ECO:0000313" key="1">
    <source>
        <dbReference type="EMBL" id="AZV76657.1"/>
    </source>
</evidence>
<protein>
    <submittedName>
        <fullName evidence="1">Uncharacterized protein</fullName>
    </submittedName>
</protein>
<reference evidence="1 2" key="1">
    <citation type="submission" date="2018-10" db="EMBL/GenBank/DDBJ databases">
        <title>Parasedimentitalea marina sp. nov., a psychrophilic bacterium isolated from deep seawater of the New Britain Trench.</title>
        <authorList>
            <person name="Cao J."/>
        </authorList>
    </citation>
    <scope>NUCLEOTIDE SEQUENCE [LARGE SCALE GENOMIC DNA]</scope>
    <source>
        <strain evidence="1 2">W43</strain>
    </source>
</reference>
<proteinExistence type="predicted"/>
<gene>
    <name evidence="1" type="ORF">EBB79_01260</name>
</gene>
<keyword evidence="2" id="KW-1185">Reference proteome</keyword>
<evidence type="ECO:0000313" key="2">
    <source>
        <dbReference type="Proteomes" id="UP000283063"/>
    </source>
</evidence>
<dbReference type="EMBL" id="CP033219">
    <property type="protein sequence ID" value="AZV76657.1"/>
    <property type="molecule type" value="Genomic_DNA"/>
</dbReference>
<dbReference type="KEGG" id="sedi:EBB79_01260"/>
<dbReference type="Proteomes" id="UP000283063">
    <property type="component" value="Chromosome"/>
</dbReference>
<sequence>MSEYEDILHGLGLVLVEIRASDNINKSKGLADIVHNVPANIRQGAEPDMIREDILLRADRYKVREMFAQYFKVGRDGL</sequence>